<feature type="compositionally biased region" description="Low complexity" evidence="2">
    <location>
        <begin position="501"/>
        <end position="517"/>
    </location>
</feature>
<dbReference type="PANTHER" id="PTHR46910:SF8">
    <property type="entry name" value="ZN(II)2CYS6 TRANSCRIPTION FACTOR (EUROFUNG)"/>
    <property type="match status" value="1"/>
</dbReference>
<reference evidence="4" key="1">
    <citation type="submission" date="2018-12" db="EMBL/GenBank/DDBJ databases">
        <authorList>
            <person name="Syme R.A."/>
            <person name="Farfan-Caceres L."/>
            <person name="Lichtenzveig J."/>
        </authorList>
    </citation>
    <scope>NUCLEOTIDE SEQUENCE</scope>
    <source>
        <strain evidence="4">Al4</strain>
    </source>
</reference>
<dbReference type="GO" id="GO:0003677">
    <property type="term" value="F:DNA binding"/>
    <property type="evidence" value="ECO:0007669"/>
    <property type="project" value="InterPro"/>
</dbReference>
<comment type="caution">
    <text evidence="4">The sequence shown here is derived from an EMBL/GenBank/DDBJ whole genome shotgun (WGS) entry which is preliminary data.</text>
</comment>
<dbReference type="SMART" id="SM00906">
    <property type="entry name" value="Fungal_trans"/>
    <property type="match status" value="1"/>
</dbReference>
<dbReference type="GO" id="GO:0006351">
    <property type="term" value="P:DNA-templated transcription"/>
    <property type="evidence" value="ECO:0007669"/>
    <property type="project" value="InterPro"/>
</dbReference>
<feature type="region of interest" description="Disordered" evidence="2">
    <location>
        <begin position="122"/>
        <end position="150"/>
    </location>
</feature>
<dbReference type="CDD" id="cd12148">
    <property type="entry name" value="fungal_TF_MHR"/>
    <property type="match status" value="1"/>
</dbReference>
<reference evidence="4" key="2">
    <citation type="submission" date="2020-09" db="EMBL/GenBank/DDBJ databases">
        <title>Reference genome assembly for Australian Ascochyta lentis isolate Al4.</title>
        <authorList>
            <person name="Lee R.C."/>
            <person name="Farfan-Caceres L.M."/>
            <person name="Debler J.W."/>
            <person name="Williams A.H."/>
            <person name="Henares B.M."/>
        </authorList>
    </citation>
    <scope>NUCLEOTIDE SEQUENCE</scope>
    <source>
        <strain evidence="4">Al4</strain>
    </source>
</reference>
<feature type="region of interest" description="Disordered" evidence="2">
    <location>
        <begin position="486"/>
        <end position="517"/>
    </location>
</feature>
<organism evidence="4 5">
    <name type="scientific">Ascochyta lentis</name>
    <dbReference type="NCBI Taxonomy" id="205686"/>
    <lineage>
        <taxon>Eukaryota</taxon>
        <taxon>Fungi</taxon>
        <taxon>Dikarya</taxon>
        <taxon>Ascomycota</taxon>
        <taxon>Pezizomycotina</taxon>
        <taxon>Dothideomycetes</taxon>
        <taxon>Pleosporomycetidae</taxon>
        <taxon>Pleosporales</taxon>
        <taxon>Pleosporineae</taxon>
        <taxon>Didymellaceae</taxon>
        <taxon>Ascochyta</taxon>
    </lineage>
</organism>
<feature type="region of interest" description="Disordered" evidence="2">
    <location>
        <begin position="33"/>
        <end position="104"/>
    </location>
</feature>
<dbReference type="AlphaFoldDB" id="A0A8H7MKF6"/>
<gene>
    <name evidence="4" type="ORF">EKO04_003797</name>
</gene>
<proteinExistence type="predicted"/>
<evidence type="ECO:0000259" key="3">
    <source>
        <dbReference type="SMART" id="SM00906"/>
    </source>
</evidence>
<dbReference type="GO" id="GO:0003700">
    <property type="term" value="F:DNA-binding transcription factor activity"/>
    <property type="evidence" value="ECO:0007669"/>
    <property type="project" value="InterPro"/>
</dbReference>
<dbReference type="GO" id="GO:0008270">
    <property type="term" value="F:zinc ion binding"/>
    <property type="evidence" value="ECO:0007669"/>
    <property type="project" value="InterPro"/>
</dbReference>
<evidence type="ECO:0000313" key="4">
    <source>
        <dbReference type="EMBL" id="KAF9698618.1"/>
    </source>
</evidence>
<keyword evidence="5" id="KW-1185">Reference proteome</keyword>
<dbReference type="InterPro" id="IPR007219">
    <property type="entry name" value="XnlR_reg_dom"/>
</dbReference>
<evidence type="ECO:0000256" key="2">
    <source>
        <dbReference type="SAM" id="MobiDB-lite"/>
    </source>
</evidence>
<dbReference type="OrthoDB" id="3266505at2759"/>
<protein>
    <recommendedName>
        <fullName evidence="3">Xylanolytic transcriptional activator regulatory domain-containing protein</fullName>
    </recommendedName>
</protein>
<accession>A0A8H7MKF6</accession>
<feature type="domain" description="Xylanolytic transcriptional activator regulatory" evidence="3">
    <location>
        <begin position="285"/>
        <end position="356"/>
    </location>
</feature>
<evidence type="ECO:0000256" key="1">
    <source>
        <dbReference type="ARBA" id="ARBA00023242"/>
    </source>
</evidence>
<evidence type="ECO:0000313" key="5">
    <source>
        <dbReference type="Proteomes" id="UP000651452"/>
    </source>
</evidence>
<dbReference type="InterPro" id="IPR050987">
    <property type="entry name" value="AtrR-like"/>
</dbReference>
<dbReference type="EMBL" id="RZGK01000006">
    <property type="protein sequence ID" value="KAF9698618.1"/>
    <property type="molecule type" value="Genomic_DNA"/>
</dbReference>
<dbReference type="Proteomes" id="UP000651452">
    <property type="component" value="Unassembled WGS sequence"/>
</dbReference>
<keyword evidence="1" id="KW-0539">Nucleus</keyword>
<sequence length="774" mass="86618">MSNTSAARQLPTRCDPFRPCSLCVRANIDCSNSNVEAPVRASKRRRTQPPSRESSRDDTEAPRGQPEAPQGDAGVQQDQIADPPVQSEASAYEESRRPSIAEGEADSAMGIAQRIYQLGNQPPLKRTTSAFPGGDVYIRNPGPRPDRTQRRPIASILGYPLPTLEVMQTLLEEYFDSVHWFSLVIYEPRFRPAVESIRDGLAFPSQKSFLLLLSVVLGMGAWYKSHKSGVDIRFPGEDWRNWSLNLVQGTERQLTELMDQTSIASVQACILLGSYCVYHGKPNLSFALLGATIRTAQAIGLHRQPLRGTQASIEERTRVWWTIYTWDRFASVTYGRHLGINDKDCNVAHPADTFETRFFRADSSCGPDASICYSTYQRELNKLYLIASPLIEVIFGMRAVGSSERNTCPRYMDQIVEVADRVWAWRQQLPPHLRLDLNSDCESDQPPTTNVHRLQALSLQLTFDSLLIIFYRPLLAQQVDHLIRNQPENTHGPANSPSAMSNTTSSPFFSTSATSPLSRSQVSSTEQWWDAALRTSKVTEMPQLAQLATDSHLVAFLAINLFNSAIVMAVLALSDPLSDRAQQVKRTITRIFRLQELLGKKTQLSVQSNIVLKDVIHMLLRREADAMLTPILTSDNQAILPNNSTSIEQEATLMSVEETLRLPMQLPLGNSNNHHMRRQQGTADRAMRLNESLASVQKGFDGAYGADSASNQDWAQGQDMSGTVPQDSMQEWAQLPLQGIAENIEPEWDDNNGIDTTGNGLYWFWDTIWSEPQP</sequence>
<feature type="compositionally biased region" description="Polar residues" evidence="2">
    <location>
        <begin position="486"/>
        <end position="500"/>
    </location>
</feature>
<name>A0A8H7MKF6_9PLEO</name>
<dbReference type="Pfam" id="PF04082">
    <property type="entry name" value="Fungal_trans"/>
    <property type="match status" value="1"/>
</dbReference>
<dbReference type="PANTHER" id="PTHR46910">
    <property type="entry name" value="TRANSCRIPTION FACTOR PDR1"/>
    <property type="match status" value="1"/>
</dbReference>